<organism evidence="3 4">
    <name type="scientific">Deinococcus carri</name>
    <dbReference type="NCBI Taxonomy" id="1211323"/>
    <lineage>
        <taxon>Bacteria</taxon>
        <taxon>Thermotogati</taxon>
        <taxon>Deinococcota</taxon>
        <taxon>Deinococci</taxon>
        <taxon>Deinococcales</taxon>
        <taxon>Deinococcaceae</taxon>
        <taxon>Deinococcus</taxon>
    </lineage>
</organism>
<protein>
    <submittedName>
        <fullName evidence="3">Uncharacterized protein</fullName>
    </submittedName>
</protein>
<proteinExistence type="predicted"/>
<gene>
    <name evidence="3" type="ORF">Dcar01_03236</name>
</gene>
<keyword evidence="2" id="KW-0732">Signal</keyword>
<keyword evidence="4" id="KW-1185">Reference proteome</keyword>
<feature type="chain" id="PRO_5045905485" evidence="2">
    <location>
        <begin position="19"/>
        <end position="347"/>
    </location>
</feature>
<evidence type="ECO:0000313" key="3">
    <source>
        <dbReference type="EMBL" id="GAA5514480.1"/>
    </source>
</evidence>
<comment type="caution">
    <text evidence="3">The sequence shown here is derived from an EMBL/GenBank/DDBJ whole genome shotgun (WGS) entry which is preliminary data.</text>
</comment>
<evidence type="ECO:0000313" key="4">
    <source>
        <dbReference type="Proteomes" id="UP001401887"/>
    </source>
</evidence>
<evidence type="ECO:0000256" key="1">
    <source>
        <dbReference type="SAM" id="MobiDB-lite"/>
    </source>
</evidence>
<reference evidence="3 4" key="1">
    <citation type="submission" date="2024-02" db="EMBL/GenBank/DDBJ databases">
        <title>Deinococcus carri NBRC 110142.</title>
        <authorList>
            <person name="Ichikawa N."/>
            <person name="Katano-Makiyama Y."/>
            <person name="Hidaka K."/>
        </authorList>
    </citation>
    <scope>NUCLEOTIDE SEQUENCE [LARGE SCALE GENOMIC DNA]</scope>
    <source>
        <strain evidence="3 4">NBRC 110142</strain>
    </source>
</reference>
<dbReference type="Proteomes" id="UP001401887">
    <property type="component" value="Unassembled WGS sequence"/>
</dbReference>
<name>A0ABP9WCM0_9DEIO</name>
<feature type="region of interest" description="Disordered" evidence="1">
    <location>
        <begin position="20"/>
        <end position="48"/>
    </location>
</feature>
<accession>A0ABP9WCM0</accession>
<dbReference type="RefSeq" id="WP_345467220.1">
    <property type="nucleotide sequence ID" value="NZ_BAABRP010000018.1"/>
</dbReference>
<sequence length="347" mass="35929">MKPYLLTALLLAAPAAAAQTPSAPSIPATPPSSTAVPGRATSSTATPGTASTLTLRLTAQPGATVQLTSTVRTQITLEDLRLTGPGGQAASTAEAASLRADIQRGLNAASAQAAVSKTFYRVQGRAADGTVTLLTSTVTNMPEQPPLTVRVTQTVAPDGRTRVTRVESDNPQVQAALRGLPLDKLSAQGDMGSDLTGLYGQTFTVGQPRTQTGTLDAQALLGGVFGGMAASMGAGDALGNVKATPLTVRTTTTYRGTNASGQSVFDQRGSAGNWTVELGDLNSKTAAFHVKMELLDLTQSGQSLYRPDGLPAAQSMTQTLRMRATFTQPDGSQMQMTLRLNQNVQAR</sequence>
<feature type="signal peptide" evidence="2">
    <location>
        <begin position="1"/>
        <end position="18"/>
    </location>
</feature>
<evidence type="ECO:0000256" key="2">
    <source>
        <dbReference type="SAM" id="SignalP"/>
    </source>
</evidence>
<dbReference type="EMBL" id="BAABRP010000018">
    <property type="protein sequence ID" value="GAA5514480.1"/>
    <property type="molecule type" value="Genomic_DNA"/>
</dbReference>